<protein>
    <recommendedName>
        <fullName evidence="2">EamA domain-containing protein</fullName>
    </recommendedName>
</protein>
<evidence type="ECO:0000313" key="3">
    <source>
        <dbReference type="EMBL" id="PIP52804.1"/>
    </source>
</evidence>
<dbReference type="Proteomes" id="UP000229459">
    <property type="component" value="Unassembled WGS sequence"/>
</dbReference>
<dbReference type="AlphaFoldDB" id="A0A2H0B599"/>
<feature type="transmembrane region" description="Helical" evidence="1">
    <location>
        <begin position="96"/>
        <end position="115"/>
    </location>
</feature>
<dbReference type="EMBL" id="PCSR01000105">
    <property type="protein sequence ID" value="PIP52804.1"/>
    <property type="molecule type" value="Genomic_DNA"/>
</dbReference>
<dbReference type="InterPro" id="IPR000620">
    <property type="entry name" value="EamA_dom"/>
</dbReference>
<feature type="transmembrane region" description="Helical" evidence="1">
    <location>
        <begin position="65"/>
        <end position="84"/>
    </location>
</feature>
<keyword evidence="1" id="KW-1133">Transmembrane helix</keyword>
<evidence type="ECO:0000313" key="4">
    <source>
        <dbReference type="Proteomes" id="UP000229459"/>
    </source>
</evidence>
<reference evidence="3 4" key="1">
    <citation type="submission" date="2017-09" db="EMBL/GenBank/DDBJ databases">
        <title>Depth-based differentiation of microbial function through sediment-hosted aquifers and enrichment of novel symbionts in the deep terrestrial subsurface.</title>
        <authorList>
            <person name="Probst A.J."/>
            <person name="Ladd B."/>
            <person name="Jarett J.K."/>
            <person name="Geller-Mcgrath D.E."/>
            <person name="Sieber C.M."/>
            <person name="Emerson J.B."/>
            <person name="Anantharaman K."/>
            <person name="Thomas B.C."/>
            <person name="Malmstrom R."/>
            <person name="Stieglmeier M."/>
            <person name="Klingl A."/>
            <person name="Woyke T."/>
            <person name="Ryan C.M."/>
            <person name="Banfield J.F."/>
        </authorList>
    </citation>
    <scope>NUCLEOTIDE SEQUENCE [LARGE SCALE GENOMIC DNA]</scope>
    <source>
        <strain evidence="3">CG23_combo_of_CG06-09_8_20_14_all_34_8</strain>
    </source>
</reference>
<evidence type="ECO:0000259" key="2">
    <source>
        <dbReference type="Pfam" id="PF00892"/>
    </source>
</evidence>
<keyword evidence="1" id="KW-0472">Membrane</keyword>
<feature type="domain" description="EamA" evidence="2">
    <location>
        <begin position="3"/>
        <end position="138"/>
    </location>
</feature>
<dbReference type="GO" id="GO:0016020">
    <property type="term" value="C:membrane"/>
    <property type="evidence" value="ECO:0007669"/>
    <property type="project" value="InterPro"/>
</dbReference>
<evidence type="ECO:0000256" key="1">
    <source>
        <dbReference type="SAM" id="Phobius"/>
    </source>
</evidence>
<comment type="caution">
    <text evidence="3">The sequence shown here is derived from an EMBL/GenBank/DDBJ whole genome shotgun (WGS) entry which is preliminary data.</text>
</comment>
<name>A0A2H0B599_9BACT</name>
<keyword evidence="1" id="KW-0812">Transmembrane</keyword>
<dbReference type="SUPFAM" id="SSF103481">
    <property type="entry name" value="Multidrug resistance efflux transporter EmrE"/>
    <property type="match status" value="1"/>
</dbReference>
<dbReference type="Gene3D" id="1.10.3730.20">
    <property type="match status" value="1"/>
</dbReference>
<dbReference type="PANTHER" id="PTHR22911:SF137">
    <property type="entry name" value="SOLUTE CARRIER FAMILY 35 MEMBER G2-RELATED"/>
    <property type="match status" value="1"/>
</dbReference>
<proteinExistence type="predicted"/>
<feature type="transmembrane region" description="Helical" evidence="1">
    <location>
        <begin position="32"/>
        <end position="53"/>
    </location>
</feature>
<dbReference type="PANTHER" id="PTHR22911">
    <property type="entry name" value="ACYL-MALONYL CONDENSING ENZYME-RELATED"/>
    <property type="match status" value="1"/>
</dbReference>
<sequence length="141" mass="15337">MPSAYLFAILSAIFAAFTAILAKIGIKDVNSNLATAIRTIVILLFAWGIVLFQGTYKQIGSISKLSMLFLVLSGIATGLSWLFYFKALQMGEASKIAPIDKMSLVLTIIFAFIILGEKFTWMKIMGALLMTGGVLLISFSK</sequence>
<organism evidence="3 4">
    <name type="scientific">Candidatus Beckwithbacteria bacterium CG23_combo_of_CG06-09_8_20_14_all_34_8</name>
    <dbReference type="NCBI Taxonomy" id="1974497"/>
    <lineage>
        <taxon>Bacteria</taxon>
        <taxon>Candidatus Beckwithiibacteriota</taxon>
    </lineage>
</organism>
<feature type="transmembrane region" description="Helical" evidence="1">
    <location>
        <begin position="122"/>
        <end position="140"/>
    </location>
</feature>
<dbReference type="InterPro" id="IPR037185">
    <property type="entry name" value="EmrE-like"/>
</dbReference>
<gene>
    <name evidence="3" type="ORF">COX08_04475</name>
</gene>
<accession>A0A2H0B599</accession>
<dbReference type="Pfam" id="PF00892">
    <property type="entry name" value="EamA"/>
    <property type="match status" value="1"/>
</dbReference>